<name>A0A842HEB4_9BACT</name>
<evidence type="ECO:0008006" key="3">
    <source>
        <dbReference type="Google" id="ProtNLM"/>
    </source>
</evidence>
<organism evidence="1 2">
    <name type="scientific">Ruficoccus amylovorans</name>
    <dbReference type="NCBI Taxonomy" id="1804625"/>
    <lineage>
        <taxon>Bacteria</taxon>
        <taxon>Pseudomonadati</taxon>
        <taxon>Verrucomicrobiota</taxon>
        <taxon>Opitutia</taxon>
        <taxon>Puniceicoccales</taxon>
        <taxon>Cerasicoccaceae</taxon>
        <taxon>Ruficoccus</taxon>
    </lineage>
</organism>
<dbReference type="EMBL" id="JACHVB010000021">
    <property type="protein sequence ID" value="MBC2594378.1"/>
    <property type="molecule type" value="Genomic_DNA"/>
</dbReference>
<protein>
    <recommendedName>
        <fullName evidence="3">Beta-ketoacyl synthase N-terminal domain-containing protein</fullName>
    </recommendedName>
</protein>
<gene>
    <name evidence="1" type="ORF">H5P28_08925</name>
</gene>
<dbReference type="Proteomes" id="UP000546464">
    <property type="component" value="Unassembled WGS sequence"/>
</dbReference>
<comment type="caution">
    <text evidence="1">The sequence shown here is derived from an EMBL/GenBank/DDBJ whole genome shotgun (WGS) entry which is preliminary data.</text>
</comment>
<dbReference type="RefSeq" id="WP_185675362.1">
    <property type="nucleotide sequence ID" value="NZ_JACHVB010000021.1"/>
</dbReference>
<keyword evidence="2" id="KW-1185">Reference proteome</keyword>
<proteinExistence type="predicted"/>
<dbReference type="AlphaFoldDB" id="A0A842HEB4"/>
<reference evidence="1 2" key="1">
    <citation type="submission" date="2020-07" db="EMBL/GenBank/DDBJ databases">
        <authorList>
            <person name="Feng X."/>
        </authorList>
    </citation>
    <scope>NUCLEOTIDE SEQUENCE [LARGE SCALE GENOMIC DNA]</scope>
    <source>
        <strain evidence="1 2">JCM31066</strain>
    </source>
</reference>
<evidence type="ECO:0000313" key="2">
    <source>
        <dbReference type="Proteomes" id="UP000546464"/>
    </source>
</evidence>
<accession>A0A842HEB4</accession>
<evidence type="ECO:0000313" key="1">
    <source>
        <dbReference type="EMBL" id="MBC2594378.1"/>
    </source>
</evidence>
<sequence length="222" mass="24356">MIKRFITRLAVAEPGRELDPERRKALRKNFGPLAARRMSDLSLLIGEVTDGLEAGADDEWIYASRFGGTQSLERYLASFPAPSPLHFQNSIHPGALDLVSVARRQSSALFSPLCGLETLVADALLAALIAPPETPVHLVGGDEYEHWCTAHSWGGEETFAFYLRLDSAAQEQVLGEVIFTPGEELANAPTAPTLPEFHAALAERRPLAFFTPERGTFRLSWA</sequence>